<dbReference type="InterPro" id="IPR001932">
    <property type="entry name" value="PPM-type_phosphatase-like_dom"/>
</dbReference>
<evidence type="ECO:0000313" key="3">
    <source>
        <dbReference type="EMBL" id="TGN09395.1"/>
    </source>
</evidence>
<dbReference type="Gene3D" id="3.30.450.20">
    <property type="entry name" value="PAS domain"/>
    <property type="match status" value="1"/>
</dbReference>
<dbReference type="NCBIfam" id="TIGR00229">
    <property type="entry name" value="sensory_box"/>
    <property type="match status" value="1"/>
</dbReference>
<sequence length="549" mass="61966">MIDENSQILEAFRIYQLPPNSPIPELEEILVFFANSIKEEIAFISWLGIEEVHFDNSVGLKNGSLSSLTPYVLQVKKGGETLIVVPEVCSDLSSATNSYYIGYPIITKLGIPIGVLSVLSGSAVEETARTKEMFQFFAQRIMTILELRAKSKILLQKDYQILNQYVEMDDLYNNSPCGYLTVNHQGLILKSNVTFLDWLKYSKREMVGKITFQDVLSEENKIIFEKFLKDLIEGNNLNDQELDILKRSGDRITCLVSGRKIFLPTENQTIFRLSVFDITEKSKIQHALELESDKVKSKNKTLSNQLAMAAKVQKKLLPSSNPNESIAFAYKPLDEVGGDFCDFIKFPNSNQFGIFISDVAGHGVPSAFITAIMKSTIQQASPELKENPAQFLEFVNDSIMDYIDNRFVTAMYSLFDLENRTVRYSSAGHPMPFKIYKNTIELFPLKKGSFPLGVQSSAVRKSKGKGYVSFDAKFEKGTRILFYTDGLTEAKSGRHVNQEVYFEAVLPEILEENSKFKLEVFLNAILSELARFIGKKDPEDDVCLVAIDL</sequence>
<evidence type="ECO:0000313" key="4">
    <source>
        <dbReference type="Proteomes" id="UP000298264"/>
    </source>
</evidence>
<name>A0A4R9LMB6_9LEPT</name>
<dbReference type="Pfam" id="PF13426">
    <property type="entry name" value="PAS_9"/>
    <property type="match status" value="1"/>
</dbReference>
<keyword evidence="4" id="KW-1185">Reference proteome</keyword>
<accession>A0A4R9LMB6</accession>
<dbReference type="SUPFAM" id="SSF55785">
    <property type="entry name" value="PYP-like sensor domain (PAS domain)"/>
    <property type="match status" value="1"/>
</dbReference>
<dbReference type="Pfam" id="PF07228">
    <property type="entry name" value="SpoIIE"/>
    <property type="match status" value="1"/>
</dbReference>
<dbReference type="PANTHER" id="PTHR43156">
    <property type="entry name" value="STAGE II SPORULATION PROTEIN E-RELATED"/>
    <property type="match status" value="1"/>
</dbReference>
<dbReference type="PROSITE" id="PS50112">
    <property type="entry name" value="PAS"/>
    <property type="match status" value="1"/>
</dbReference>
<dbReference type="InterPro" id="IPR000014">
    <property type="entry name" value="PAS"/>
</dbReference>
<keyword evidence="1" id="KW-0378">Hydrolase</keyword>
<dbReference type="PANTHER" id="PTHR43156:SF2">
    <property type="entry name" value="STAGE II SPORULATION PROTEIN E"/>
    <property type="match status" value="1"/>
</dbReference>
<dbReference type="InterPro" id="IPR052016">
    <property type="entry name" value="Bact_Sigma-Reg"/>
</dbReference>
<dbReference type="InterPro" id="IPR035965">
    <property type="entry name" value="PAS-like_dom_sf"/>
</dbReference>
<protein>
    <submittedName>
        <fullName evidence="3">PAS domain S-box protein</fullName>
    </submittedName>
</protein>
<dbReference type="SMART" id="SM00331">
    <property type="entry name" value="PP2C_SIG"/>
    <property type="match status" value="1"/>
</dbReference>
<proteinExistence type="predicted"/>
<evidence type="ECO:0000256" key="1">
    <source>
        <dbReference type="ARBA" id="ARBA00022801"/>
    </source>
</evidence>
<dbReference type="AlphaFoldDB" id="A0A4R9LMB6"/>
<organism evidence="3 4">
    <name type="scientific">Leptospira ilyithenensis</name>
    <dbReference type="NCBI Taxonomy" id="2484901"/>
    <lineage>
        <taxon>Bacteria</taxon>
        <taxon>Pseudomonadati</taxon>
        <taxon>Spirochaetota</taxon>
        <taxon>Spirochaetia</taxon>
        <taxon>Leptospirales</taxon>
        <taxon>Leptospiraceae</taxon>
        <taxon>Leptospira</taxon>
    </lineage>
</organism>
<dbReference type="OrthoDB" id="9763484at2"/>
<dbReference type="Proteomes" id="UP000298264">
    <property type="component" value="Unassembled WGS sequence"/>
</dbReference>
<dbReference type="CDD" id="cd00130">
    <property type="entry name" value="PAS"/>
    <property type="match status" value="1"/>
</dbReference>
<dbReference type="RefSeq" id="WP_135764777.1">
    <property type="nucleotide sequence ID" value="NZ_RQHV01000052.1"/>
</dbReference>
<gene>
    <name evidence="3" type="ORF">EHS11_12665</name>
</gene>
<dbReference type="GO" id="GO:0016791">
    <property type="term" value="F:phosphatase activity"/>
    <property type="evidence" value="ECO:0007669"/>
    <property type="project" value="TreeGrafter"/>
</dbReference>
<reference evidence="3" key="1">
    <citation type="journal article" date="2019" name="PLoS Negl. Trop. Dis.">
        <title>Revisiting the worldwide diversity of Leptospira species in the environment.</title>
        <authorList>
            <person name="Vincent A.T."/>
            <person name="Schiettekatte O."/>
            <person name="Bourhy P."/>
            <person name="Veyrier F.J."/>
            <person name="Picardeau M."/>
        </authorList>
    </citation>
    <scope>NUCLEOTIDE SEQUENCE [LARGE SCALE GENOMIC DNA]</scope>
    <source>
        <strain evidence="3">201400974</strain>
    </source>
</reference>
<dbReference type="EMBL" id="RQHV01000052">
    <property type="protein sequence ID" value="TGN09395.1"/>
    <property type="molecule type" value="Genomic_DNA"/>
</dbReference>
<feature type="domain" description="PAS" evidence="2">
    <location>
        <begin position="164"/>
        <end position="235"/>
    </location>
</feature>
<comment type="caution">
    <text evidence="3">The sequence shown here is derived from an EMBL/GenBank/DDBJ whole genome shotgun (WGS) entry which is preliminary data.</text>
</comment>
<dbReference type="Gene3D" id="3.60.40.10">
    <property type="entry name" value="PPM-type phosphatase domain"/>
    <property type="match status" value="1"/>
</dbReference>
<evidence type="ECO:0000259" key="2">
    <source>
        <dbReference type="PROSITE" id="PS50112"/>
    </source>
</evidence>
<dbReference type="InterPro" id="IPR036457">
    <property type="entry name" value="PPM-type-like_dom_sf"/>
</dbReference>